<dbReference type="InterPro" id="IPR007833">
    <property type="entry name" value="Capsule_polysaccharide_synth"/>
</dbReference>
<dbReference type="AlphaFoldDB" id="A0A6G8RRQ6"/>
<dbReference type="GO" id="GO:0015774">
    <property type="term" value="P:polysaccharide transport"/>
    <property type="evidence" value="ECO:0007669"/>
    <property type="project" value="InterPro"/>
</dbReference>
<proteinExistence type="predicted"/>
<dbReference type="Proteomes" id="UP000502297">
    <property type="component" value="Chromosome"/>
</dbReference>
<name>A0A6G8RRQ6_9GAMM</name>
<reference evidence="1 2" key="1">
    <citation type="submission" date="2020-03" db="EMBL/GenBank/DDBJ databases">
        <authorList>
            <person name="Zhu W."/>
        </authorList>
    </citation>
    <scope>NUCLEOTIDE SEQUENCE [LARGE SCALE GENOMIC DNA]</scope>
    <source>
        <strain evidence="1 2">323-1</strain>
    </source>
</reference>
<evidence type="ECO:0000313" key="2">
    <source>
        <dbReference type="Proteomes" id="UP000502297"/>
    </source>
</evidence>
<dbReference type="GO" id="GO:0000271">
    <property type="term" value="P:polysaccharide biosynthetic process"/>
    <property type="evidence" value="ECO:0007669"/>
    <property type="project" value="InterPro"/>
</dbReference>
<gene>
    <name evidence="1" type="ORF">G8E00_00615</name>
</gene>
<protein>
    <submittedName>
        <fullName evidence="1">Capsular biosynthesis protein</fullName>
    </submittedName>
</protein>
<dbReference type="Pfam" id="PF05159">
    <property type="entry name" value="Capsule_synth"/>
    <property type="match status" value="1"/>
</dbReference>
<dbReference type="KEGG" id="asha:G8E00_00615"/>
<dbReference type="RefSeq" id="WP_166221310.1">
    <property type="nucleotide sequence ID" value="NZ_CP049801.1"/>
</dbReference>
<sequence>MSIHIDQLLLSKKVLLLQGPMGYFFRKFALWLQGYGVETYKINFNGGDRFYFGNQQNVFDFKEPFENFKSWISQFVNQHEIEAIVCFGDCRPLHRVAKEVSTLFNIDFFAFEEGYIRPNYITFEQGGVNFFSNFVDTLSDQQMIEPVNIKPIEETQNSYWFMVCCAIFYYAAIWYFSKCFPHYQHHRNLTTSQESWSWILSLLRRARNFCIEPFKFKRFIQQYSKQYYMFALQVHNDSQILIHSELKSMEEYIEHVIKSFARFSEPEHHLVLKHHPMDRGYRNYTSLINDLSIRYGVVGRTHYFCDIHLPTLLKHSLGMVAVNSTTVLQALYHHIPVKVIGYAMYNLPRLTNQYSLDEFWKKPGVVDQKYFKHYRAALIEYSQLNGSYYGHSPWMQRSYLIEGNKNTHPKELNNVIKERV</sequence>
<accession>A0A6G8RRQ6</accession>
<dbReference type="EMBL" id="CP049801">
    <property type="protein sequence ID" value="QIO04565.1"/>
    <property type="molecule type" value="Genomic_DNA"/>
</dbReference>
<evidence type="ECO:0000313" key="1">
    <source>
        <dbReference type="EMBL" id="QIO04565.1"/>
    </source>
</evidence>
<keyword evidence="2" id="KW-1185">Reference proteome</keyword>
<organism evidence="1 2">
    <name type="scientific">Acinetobacter shaoyimingii</name>
    <dbReference type="NCBI Taxonomy" id="2715164"/>
    <lineage>
        <taxon>Bacteria</taxon>
        <taxon>Pseudomonadati</taxon>
        <taxon>Pseudomonadota</taxon>
        <taxon>Gammaproteobacteria</taxon>
        <taxon>Moraxellales</taxon>
        <taxon>Moraxellaceae</taxon>
        <taxon>Acinetobacter</taxon>
    </lineage>
</organism>
<dbReference type="CDD" id="cd16441">
    <property type="entry name" value="beta_Kdo_transferase_KpsS"/>
    <property type="match status" value="1"/>
</dbReference>